<accession>A0A238Z6F2</accession>
<keyword evidence="2" id="KW-1185">Reference proteome</keyword>
<dbReference type="EMBL" id="FZOG01000001">
    <property type="protein sequence ID" value="SNR78996.1"/>
    <property type="molecule type" value="Genomic_DNA"/>
</dbReference>
<gene>
    <name evidence="1" type="ORF">SAMN05216255_0191</name>
</gene>
<dbReference type="InterPro" id="IPR036977">
    <property type="entry name" value="DNA_primase_Znf_CHC2"/>
</dbReference>
<name>A0A238Z6F2_9PSED</name>
<reference evidence="2" key="1">
    <citation type="submission" date="2017-06" db="EMBL/GenBank/DDBJ databases">
        <authorList>
            <person name="Varghese N."/>
            <person name="Submissions S."/>
        </authorList>
    </citation>
    <scope>NUCLEOTIDE SEQUENCE [LARGE SCALE GENOMIC DNA]</scope>
    <source>
        <strain evidence="2">CIP 108523</strain>
    </source>
</reference>
<proteinExistence type="predicted"/>
<evidence type="ECO:0000313" key="2">
    <source>
        <dbReference type="Proteomes" id="UP000242915"/>
    </source>
</evidence>
<dbReference type="GO" id="GO:0003677">
    <property type="term" value="F:DNA binding"/>
    <property type="evidence" value="ECO:0007669"/>
    <property type="project" value="InterPro"/>
</dbReference>
<dbReference type="GO" id="GO:0008270">
    <property type="term" value="F:zinc ion binding"/>
    <property type="evidence" value="ECO:0007669"/>
    <property type="project" value="InterPro"/>
</dbReference>
<sequence length="235" mass="25669">MTASKKRPSFAEVKAAALRSIDRVLAHWLPGGKRVDNNREYTAPNPLRADKHAGSFKVNLAKGTWSDFATGDKGGDLIDLVRYLDGGTDIEACNKLADFLNVTASSEPAPVAKQAKTPEWVPVQPVPDEAMGKCPLKHRQHGKPSKVWVYKDAESRPLFVLYRFDLGPDENGTPPDISERCTGSYAAINCSMLSSALISRTARSLSHRVPVALNIGRQMSPIERPQPNAFSVAFT</sequence>
<organism evidence="1 2">
    <name type="scientific">Pseudomonas segetis</name>
    <dbReference type="NCBI Taxonomy" id="298908"/>
    <lineage>
        <taxon>Bacteria</taxon>
        <taxon>Pseudomonadati</taxon>
        <taxon>Pseudomonadota</taxon>
        <taxon>Gammaproteobacteria</taxon>
        <taxon>Pseudomonadales</taxon>
        <taxon>Pseudomonadaceae</taxon>
        <taxon>Pseudomonas</taxon>
    </lineage>
</organism>
<protein>
    <submittedName>
        <fullName evidence="1">Type I secretion C-terminal target domain (VC_A0849 subclass)</fullName>
    </submittedName>
</protein>
<evidence type="ECO:0000313" key="1">
    <source>
        <dbReference type="EMBL" id="SNR78996.1"/>
    </source>
</evidence>
<dbReference type="AlphaFoldDB" id="A0A238Z6F2"/>
<dbReference type="NCBIfam" id="TIGR03661">
    <property type="entry name" value="T1SS_VCA0849"/>
    <property type="match status" value="1"/>
</dbReference>
<dbReference type="InterPro" id="IPR019960">
    <property type="entry name" value="T1SS_VCA0849"/>
</dbReference>
<dbReference type="SUPFAM" id="SSF57783">
    <property type="entry name" value="Zinc beta-ribbon"/>
    <property type="match status" value="1"/>
</dbReference>
<dbReference type="Gene3D" id="3.90.580.10">
    <property type="entry name" value="Zinc finger, CHC2-type domain"/>
    <property type="match status" value="1"/>
</dbReference>
<dbReference type="GO" id="GO:0006260">
    <property type="term" value="P:DNA replication"/>
    <property type="evidence" value="ECO:0007669"/>
    <property type="project" value="InterPro"/>
</dbReference>
<dbReference type="Proteomes" id="UP000242915">
    <property type="component" value="Unassembled WGS sequence"/>
</dbReference>